<keyword evidence="3" id="KW-1185">Reference proteome</keyword>
<organism evidence="2 3">
    <name type="scientific">Plakobranchus ocellatus</name>
    <dbReference type="NCBI Taxonomy" id="259542"/>
    <lineage>
        <taxon>Eukaryota</taxon>
        <taxon>Metazoa</taxon>
        <taxon>Spiralia</taxon>
        <taxon>Lophotrochozoa</taxon>
        <taxon>Mollusca</taxon>
        <taxon>Gastropoda</taxon>
        <taxon>Heterobranchia</taxon>
        <taxon>Euthyneura</taxon>
        <taxon>Panpulmonata</taxon>
        <taxon>Sacoglossa</taxon>
        <taxon>Placobranchoidea</taxon>
        <taxon>Plakobranchidae</taxon>
        <taxon>Plakobranchus</taxon>
    </lineage>
</organism>
<name>A0AAV4DW91_9GAST</name>
<reference evidence="2 3" key="1">
    <citation type="journal article" date="2021" name="Elife">
        <title>Chloroplast acquisition without the gene transfer in kleptoplastic sea slugs, Plakobranchus ocellatus.</title>
        <authorList>
            <person name="Maeda T."/>
            <person name="Takahashi S."/>
            <person name="Yoshida T."/>
            <person name="Shimamura S."/>
            <person name="Takaki Y."/>
            <person name="Nagai Y."/>
            <person name="Toyoda A."/>
            <person name="Suzuki Y."/>
            <person name="Arimoto A."/>
            <person name="Ishii H."/>
            <person name="Satoh N."/>
            <person name="Nishiyama T."/>
            <person name="Hasebe M."/>
            <person name="Maruyama T."/>
            <person name="Minagawa J."/>
            <person name="Obokata J."/>
            <person name="Shigenobu S."/>
        </authorList>
    </citation>
    <scope>NUCLEOTIDE SEQUENCE [LARGE SCALE GENOMIC DNA]</scope>
</reference>
<proteinExistence type="predicted"/>
<comment type="caution">
    <text evidence="2">The sequence shown here is derived from an EMBL/GenBank/DDBJ whole genome shotgun (WGS) entry which is preliminary data.</text>
</comment>
<dbReference type="EMBL" id="BLXT01008388">
    <property type="protein sequence ID" value="GFO48364.1"/>
    <property type="molecule type" value="Genomic_DNA"/>
</dbReference>
<dbReference type="Proteomes" id="UP000735302">
    <property type="component" value="Unassembled WGS sequence"/>
</dbReference>
<evidence type="ECO:0000313" key="3">
    <source>
        <dbReference type="Proteomes" id="UP000735302"/>
    </source>
</evidence>
<evidence type="ECO:0000256" key="1">
    <source>
        <dbReference type="SAM" id="MobiDB-lite"/>
    </source>
</evidence>
<protein>
    <submittedName>
        <fullName evidence="2">Uncharacterized protein</fullName>
    </submittedName>
</protein>
<gene>
    <name evidence="2" type="ORF">PoB_007486900</name>
</gene>
<sequence>MMVKKIRRHYTSLSQTSFGGFDITVVSFSSYGSSLIPVEISDYSQPWGLNLILRKKGLCRSQSGFANHCAPNDSPTPPKEKPSVAGSSTVTGSRLGLTECLKAREHLVEN</sequence>
<accession>A0AAV4DW91</accession>
<evidence type="ECO:0000313" key="2">
    <source>
        <dbReference type="EMBL" id="GFO48364.1"/>
    </source>
</evidence>
<dbReference type="AlphaFoldDB" id="A0AAV4DW91"/>
<feature type="region of interest" description="Disordered" evidence="1">
    <location>
        <begin position="67"/>
        <end position="91"/>
    </location>
</feature>